<dbReference type="Gene3D" id="1.20.1280.50">
    <property type="match status" value="1"/>
</dbReference>
<gene>
    <name evidence="3" type="ORF">L1049_000186</name>
</gene>
<dbReference type="EMBL" id="JBBPBK010000015">
    <property type="protein sequence ID" value="KAK9268436.1"/>
    <property type="molecule type" value="Genomic_DNA"/>
</dbReference>
<keyword evidence="4" id="KW-1185">Reference proteome</keyword>
<feature type="region of interest" description="Disordered" evidence="1">
    <location>
        <begin position="1"/>
        <end position="50"/>
    </location>
</feature>
<proteinExistence type="predicted"/>
<evidence type="ECO:0000256" key="1">
    <source>
        <dbReference type="SAM" id="MobiDB-lite"/>
    </source>
</evidence>
<protein>
    <recommendedName>
        <fullName evidence="2">F-box domain-containing protein</fullName>
    </recommendedName>
</protein>
<accession>A0AAP0NA01</accession>
<sequence length="129" mass="14976">MRRNPLRIKPLDDRLKKAHSSKPAKPINQDKEKHEQHTHSTPNRSIPTRETEYPTIVEDRQMVLVSISRLPSDILLDILTRLSIKTLSICRYVCQILALYHSIPSLYQNAPQQGTPTWHPHHKSHPSPR</sequence>
<evidence type="ECO:0000259" key="2">
    <source>
        <dbReference type="PROSITE" id="PS50181"/>
    </source>
</evidence>
<evidence type="ECO:0000313" key="3">
    <source>
        <dbReference type="EMBL" id="KAK9268436.1"/>
    </source>
</evidence>
<organism evidence="3 4">
    <name type="scientific">Liquidambar formosana</name>
    <name type="common">Formosan gum</name>
    <dbReference type="NCBI Taxonomy" id="63359"/>
    <lineage>
        <taxon>Eukaryota</taxon>
        <taxon>Viridiplantae</taxon>
        <taxon>Streptophyta</taxon>
        <taxon>Embryophyta</taxon>
        <taxon>Tracheophyta</taxon>
        <taxon>Spermatophyta</taxon>
        <taxon>Magnoliopsida</taxon>
        <taxon>eudicotyledons</taxon>
        <taxon>Gunneridae</taxon>
        <taxon>Pentapetalae</taxon>
        <taxon>Saxifragales</taxon>
        <taxon>Altingiaceae</taxon>
        <taxon>Liquidambar</taxon>
    </lineage>
</organism>
<evidence type="ECO:0000313" key="4">
    <source>
        <dbReference type="Proteomes" id="UP001415857"/>
    </source>
</evidence>
<reference evidence="3 4" key="1">
    <citation type="journal article" date="2024" name="Plant J.">
        <title>Genome sequences and population genomics reveal climatic adaptation and genomic divergence between two closely related sweetgum species.</title>
        <authorList>
            <person name="Xu W.Q."/>
            <person name="Ren C.Q."/>
            <person name="Zhang X.Y."/>
            <person name="Comes H.P."/>
            <person name="Liu X.H."/>
            <person name="Li Y.G."/>
            <person name="Kettle C.J."/>
            <person name="Jalonen R."/>
            <person name="Gaisberger H."/>
            <person name="Ma Y.Z."/>
            <person name="Qiu Y.X."/>
        </authorList>
    </citation>
    <scope>NUCLEOTIDE SEQUENCE [LARGE SCALE GENOMIC DNA]</scope>
    <source>
        <strain evidence="3">Hangzhou</strain>
    </source>
</reference>
<comment type="caution">
    <text evidence="3">The sequence shown here is derived from an EMBL/GenBank/DDBJ whole genome shotgun (WGS) entry which is preliminary data.</text>
</comment>
<dbReference type="Pfam" id="PF00646">
    <property type="entry name" value="F-box"/>
    <property type="match status" value="1"/>
</dbReference>
<dbReference type="PROSITE" id="PS50181">
    <property type="entry name" value="FBOX"/>
    <property type="match status" value="1"/>
</dbReference>
<feature type="compositionally biased region" description="Basic and acidic residues" evidence="1">
    <location>
        <begin position="28"/>
        <end position="38"/>
    </location>
</feature>
<dbReference type="InterPro" id="IPR036047">
    <property type="entry name" value="F-box-like_dom_sf"/>
</dbReference>
<dbReference type="AlphaFoldDB" id="A0AAP0NA01"/>
<dbReference type="SUPFAM" id="SSF81383">
    <property type="entry name" value="F-box domain"/>
    <property type="match status" value="1"/>
</dbReference>
<dbReference type="InterPro" id="IPR001810">
    <property type="entry name" value="F-box_dom"/>
</dbReference>
<dbReference type="Proteomes" id="UP001415857">
    <property type="component" value="Unassembled WGS sequence"/>
</dbReference>
<name>A0AAP0NA01_LIQFO</name>
<feature type="domain" description="F-box" evidence="2">
    <location>
        <begin position="64"/>
        <end position="110"/>
    </location>
</feature>